<evidence type="ECO:0000256" key="2">
    <source>
        <dbReference type="ARBA" id="ARBA00012438"/>
    </source>
</evidence>
<dbReference type="SMART" id="SM00387">
    <property type="entry name" value="HATPase_c"/>
    <property type="match status" value="1"/>
</dbReference>
<evidence type="ECO:0000256" key="6">
    <source>
        <dbReference type="SAM" id="Phobius"/>
    </source>
</evidence>
<dbReference type="Gene3D" id="1.10.287.130">
    <property type="match status" value="1"/>
</dbReference>
<proteinExistence type="predicted"/>
<keyword evidence="6" id="KW-1133">Transmembrane helix</keyword>
<dbReference type="GO" id="GO:0000155">
    <property type="term" value="F:phosphorelay sensor kinase activity"/>
    <property type="evidence" value="ECO:0007669"/>
    <property type="project" value="InterPro"/>
</dbReference>
<dbReference type="Gene3D" id="3.40.50.2300">
    <property type="match status" value="1"/>
</dbReference>
<evidence type="ECO:0000313" key="9">
    <source>
        <dbReference type="EMBL" id="PQA88171.1"/>
    </source>
</evidence>
<dbReference type="Pfam" id="PF02518">
    <property type="entry name" value="HATPase_c"/>
    <property type="match status" value="1"/>
</dbReference>
<dbReference type="PROSITE" id="PS50109">
    <property type="entry name" value="HIS_KIN"/>
    <property type="match status" value="1"/>
</dbReference>
<comment type="caution">
    <text evidence="9">The sequence shown here is derived from an EMBL/GenBank/DDBJ whole genome shotgun (WGS) entry which is preliminary data.</text>
</comment>
<dbReference type="InterPro" id="IPR003661">
    <property type="entry name" value="HisK_dim/P_dom"/>
</dbReference>
<sequence length="902" mass="97272">MSGAEPAKSSREEGPATPRGQEAAAEAPRPPSREEIIAMMDEAAAKAGKPVKEKAPGGGFFNAATFWLLWAGVFTAVAAIIYVILSARDSGGAGIILAGGLALLIAVFLTGAAMKMFSPVLVAGVMLRRATGKKPAEAVELAGAEILGALGLAERVLDSDQDARLVARRDGVVTYANRAYFHLARAAGVMGPAGLPPRIDRLFAQQGAEATKVFRLCKAAKSAEAGEEIIYQTMGLEGGGERRRFEVSVRPIRGSDEHVTWRLRELPVDEKEHDSLAAAYADFPQPVFALEKSGQIAWANAAARDKLGAKRGELQSIDDIVLGETADIVSGLWRIDRDPISAQVRRQNAEPADASFVAFRRGGVGEGFACVEMIIDEDGDEVEDVALSGDISESPFGVAIVEGEINRDGRVIEANKAFTDAFGAQKKNAPLVKSVTQATLEELADEIRRKTRAGGAPKGIEATVGSGVHARTYALFARPVRRKRGSYGVRRTLLYSVDVTDRKQMEEEYAQDQKLRGIGELASKVAHDFNNYLQVVIGHCERLMLKHPAGDPAYADLIQIRENAQRAANTTKQLLAFSRKQTLKKEVLSITEILRDFSRFLTRTIGEKVKLELINGRGLPTVRVDRHQLETAIMNLAVNARDAMGAKGGTLTIRTQCVTADEVKKRDVPGLLDQDYVLIEVSDSGPGIPEDIAGKVFDPFFTTKDTGKGTGLGLSTVYGIVRQLDGVITLKSGKGATFDIYLPAYDQEKPAEPEASKTAEEARPTRPAEPQDLTGAGRVLIVEDEDPVRNFVVATLTDCGYEVAEAADAEEALELLEEDMDFDLVISDVMMPDIDGPSMVKQAREELGLKSKVIFMSAYAEAAVRDQLDLIDGAGYIQKPFTLQGIAAEVKQALYSSAEDEG</sequence>
<dbReference type="Pfam" id="PF13188">
    <property type="entry name" value="PAS_8"/>
    <property type="match status" value="1"/>
</dbReference>
<dbReference type="SUPFAM" id="SSF52172">
    <property type="entry name" value="CheY-like"/>
    <property type="match status" value="1"/>
</dbReference>
<dbReference type="Proteomes" id="UP000239504">
    <property type="component" value="Unassembled WGS sequence"/>
</dbReference>
<dbReference type="InterPro" id="IPR036890">
    <property type="entry name" value="HATPase_C_sf"/>
</dbReference>
<dbReference type="Gene3D" id="3.30.450.20">
    <property type="entry name" value="PAS domain"/>
    <property type="match status" value="1"/>
</dbReference>
<dbReference type="InterPro" id="IPR001789">
    <property type="entry name" value="Sig_transdc_resp-reg_receiver"/>
</dbReference>
<feature type="region of interest" description="Disordered" evidence="5">
    <location>
        <begin position="1"/>
        <end position="32"/>
    </location>
</feature>
<dbReference type="InterPro" id="IPR035965">
    <property type="entry name" value="PAS-like_dom_sf"/>
</dbReference>
<dbReference type="SUPFAM" id="SSF55874">
    <property type="entry name" value="ATPase domain of HSP90 chaperone/DNA topoisomerase II/histidine kinase"/>
    <property type="match status" value="1"/>
</dbReference>
<evidence type="ECO:0000256" key="4">
    <source>
        <dbReference type="PROSITE-ProRule" id="PRU00169"/>
    </source>
</evidence>
<evidence type="ECO:0000259" key="7">
    <source>
        <dbReference type="PROSITE" id="PS50109"/>
    </source>
</evidence>
<dbReference type="EMBL" id="PJCH01000005">
    <property type="protein sequence ID" value="PQA88171.1"/>
    <property type="molecule type" value="Genomic_DNA"/>
</dbReference>
<protein>
    <recommendedName>
        <fullName evidence="2">histidine kinase</fullName>
        <ecNumber evidence="2">2.7.13.3</ecNumber>
    </recommendedName>
</protein>
<feature type="compositionally biased region" description="Basic and acidic residues" evidence="5">
    <location>
        <begin position="749"/>
        <end position="766"/>
    </location>
</feature>
<dbReference type="OrthoDB" id="7284568at2"/>
<accession>A0A2S7K6S7</accession>
<feature type="modified residue" description="4-aspartylphosphate" evidence="4">
    <location>
        <position position="828"/>
    </location>
</feature>
<dbReference type="InterPro" id="IPR004358">
    <property type="entry name" value="Sig_transdc_His_kin-like_C"/>
</dbReference>
<dbReference type="PRINTS" id="PR00344">
    <property type="entry name" value="BCTRLSENSOR"/>
</dbReference>
<dbReference type="CDD" id="cd00082">
    <property type="entry name" value="HisKA"/>
    <property type="match status" value="1"/>
</dbReference>
<dbReference type="PROSITE" id="PS50110">
    <property type="entry name" value="RESPONSE_REGULATORY"/>
    <property type="match status" value="1"/>
</dbReference>
<keyword evidence="6" id="KW-0812">Transmembrane</keyword>
<evidence type="ECO:0000313" key="10">
    <source>
        <dbReference type="Proteomes" id="UP000239504"/>
    </source>
</evidence>
<comment type="catalytic activity">
    <reaction evidence="1">
        <text>ATP + protein L-histidine = ADP + protein N-phospho-L-histidine.</text>
        <dbReference type="EC" id="2.7.13.3"/>
    </reaction>
</comment>
<dbReference type="SMART" id="SM00448">
    <property type="entry name" value="REC"/>
    <property type="match status" value="1"/>
</dbReference>
<dbReference type="PANTHER" id="PTHR43065">
    <property type="entry name" value="SENSOR HISTIDINE KINASE"/>
    <property type="match status" value="1"/>
</dbReference>
<keyword evidence="10" id="KW-1185">Reference proteome</keyword>
<evidence type="ECO:0000256" key="5">
    <source>
        <dbReference type="SAM" id="MobiDB-lite"/>
    </source>
</evidence>
<dbReference type="InterPro" id="IPR003594">
    <property type="entry name" value="HATPase_dom"/>
</dbReference>
<name>A0A2S7K6S7_9PROT</name>
<dbReference type="PANTHER" id="PTHR43065:SF42">
    <property type="entry name" value="TWO-COMPONENT SENSOR PPRA"/>
    <property type="match status" value="1"/>
</dbReference>
<dbReference type="Gene3D" id="3.30.565.10">
    <property type="entry name" value="Histidine kinase-like ATPase, C-terminal domain"/>
    <property type="match status" value="1"/>
</dbReference>
<keyword evidence="3 4" id="KW-0597">Phosphoprotein</keyword>
<keyword evidence="6" id="KW-0472">Membrane</keyword>
<evidence type="ECO:0000259" key="8">
    <source>
        <dbReference type="PROSITE" id="PS50110"/>
    </source>
</evidence>
<organism evidence="9 10">
    <name type="scientific">Hyphococcus luteus</name>
    <dbReference type="NCBI Taxonomy" id="2058213"/>
    <lineage>
        <taxon>Bacteria</taxon>
        <taxon>Pseudomonadati</taxon>
        <taxon>Pseudomonadota</taxon>
        <taxon>Alphaproteobacteria</taxon>
        <taxon>Parvularculales</taxon>
        <taxon>Parvularculaceae</taxon>
        <taxon>Hyphococcus</taxon>
    </lineage>
</organism>
<dbReference type="AlphaFoldDB" id="A0A2S7K6S7"/>
<dbReference type="SUPFAM" id="SSF47384">
    <property type="entry name" value="Homodimeric domain of signal transducing histidine kinase"/>
    <property type="match status" value="1"/>
</dbReference>
<dbReference type="InterPro" id="IPR036097">
    <property type="entry name" value="HisK_dim/P_sf"/>
</dbReference>
<dbReference type="InterPro" id="IPR005467">
    <property type="entry name" value="His_kinase_dom"/>
</dbReference>
<dbReference type="RefSeq" id="WP_104829416.1">
    <property type="nucleotide sequence ID" value="NZ_PJCH01000005.1"/>
</dbReference>
<reference evidence="9 10" key="1">
    <citation type="submission" date="2017-12" db="EMBL/GenBank/DDBJ databases">
        <authorList>
            <person name="Hurst M.R.H."/>
        </authorList>
    </citation>
    <scope>NUCLEOTIDE SEQUENCE [LARGE SCALE GENOMIC DNA]</scope>
    <source>
        <strain evidence="9 10">SY-3-19</strain>
    </source>
</reference>
<gene>
    <name evidence="9" type="ORF">CW354_07615</name>
</gene>
<feature type="domain" description="Histidine kinase" evidence="7">
    <location>
        <begin position="524"/>
        <end position="746"/>
    </location>
</feature>
<dbReference type="EC" id="2.7.13.3" evidence="2"/>
<evidence type="ECO:0000256" key="1">
    <source>
        <dbReference type="ARBA" id="ARBA00000085"/>
    </source>
</evidence>
<dbReference type="SUPFAM" id="SSF55785">
    <property type="entry name" value="PYP-like sensor domain (PAS domain)"/>
    <property type="match status" value="1"/>
</dbReference>
<dbReference type="Pfam" id="PF00072">
    <property type="entry name" value="Response_reg"/>
    <property type="match status" value="1"/>
</dbReference>
<dbReference type="InterPro" id="IPR011006">
    <property type="entry name" value="CheY-like_superfamily"/>
</dbReference>
<feature type="compositionally biased region" description="Low complexity" evidence="5">
    <location>
        <begin position="18"/>
        <end position="27"/>
    </location>
</feature>
<evidence type="ECO:0000256" key="3">
    <source>
        <dbReference type="ARBA" id="ARBA00022553"/>
    </source>
</evidence>
<feature type="region of interest" description="Disordered" evidence="5">
    <location>
        <begin position="749"/>
        <end position="774"/>
    </location>
</feature>
<feature type="domain" description="Response regulatory" evidence="8">
    <location>
        <begin position="778"/>
        <end position="894"/>
    </location>
</feature>
<dbReference type="InterPro" id="IPR000014">
    <property type="entry name" value="PAS"/>
</dbReference>
<feature type="transmembrane region" description="Helical" evidence="6">
    <location>
        <begin position="92"/>
        <end position="114"/>
    </location>
</feature>
<feature type="transmembrane region" description="Helical" evidence="6">
    <location>
        <begin position="64"/>
        <end position="85"/>
    </location>
</feature>